<accession>A0ABD3FPA0</accession>
<dbReference type="Gene3D" id="3.40.50.300">
    <property type="entry name" value="P-loop containing nucleotide triphosphate hydrolases"/>
    <property type="match status" value="1"/>
</dbReference>
<dbReference type="InterPro" id="IPR050352">
    <property type="entry name" value="ABCG_transporters"/>
</dbReference>
<reference evidence="10 11" key="1">
    <citation type="submission" date="2024-09" db="EMBL/GenBank/DDBJ databases">
        <title>Genome sequencing and assembly of Phytophthora oleae, isolate VK10A, causative agent of rot of olive drupes.</title>
        <authorList>
            <person name="Conti Taguali S."/>
            <person name="Riolo M."/>
            <person name="La Spada F."/>
            <person name="Cacciola S.O."/>
            <person name="Dionisio G."/>
        </authorList>
    </citation>
    <scope>NUCLEOTIDE SEQUENCE [LARGE SCALE GENOMIC DNA]</scope>
    <source>
        <strain evidence="10 11">VK10A</strain>
    </source>
</reference>
<dbReference type="PROSITE" id="PS50893">
    <property type="entry name" value="ABC_TRANSPORTER_2"/>
    <property type="match status" value="1"/>
</dbReference>
<dbReference type="EMBL" id="JBIMZQ010000013">
    <property type="protein sequence ID" value="KAL3667595.1"/>
    <property type="molecule type" value="Genomic_DNA"/>
</dbReference>
<evidence type="ECO:0000313" key="10">
    <source>
        <dbReference type="EMBL" id="KAL3667595.1"/>
    </source>
</evidence>
<proteinExistence type="predicted"/>
<evidence type="ECO:0000313" key="11">
    <source>
        <dbReference type="Proteomes" id="UP001632037"/>
    </source>
</evidence>
<dbReference type="PANTHER" id="PTHR48041:SF139">
    <property type="entry name" value="PROTEIN SCARLET"/>
    <property type="match status" value="1"/>
</dbReference>
<keyword evidence="2" id="KW-0813">Transport</keyword>
<evidence type="ECO:0000256" key="5">
    <source>
        <dbReference type="ARBA" id="ARBA00022840"/>
    </source>
</evidence>
<dbReference type="PROSITE" id="PS00211">
    <property type="entry name" value="ABC_TRANSPORTER_1"/>
    <property type="match status" value="1"/>
</dbReference>
<gene>
    <name evidence="10" type="primary">wht-7_1</name>
    <name evidence="10" type="ORF">V7S43_007149</name>
</gene>
<dbReference type="PANTHER" id="PTHR48041">
    <property type="entry name" value="ABC TRANSPORTER G FAMILY MEMBER 28"/>
    <property type="match status" value="1"/>
</dbReference>
<keyword evidence="11" id="KW-1185">Reference proteome</keyword>
<dbReference type="SMART" id="SM00382">
    <property type="entry name" value="AAA"/>
    <property type="match status" value="1"/>
</dbReference>
<comment type="caution">
    <text evidence="10">The sequence shown here is derived from an EMBL/GenBank/DDBJ whole genome shotgun (WGS) entry which is preliminary data.</text>
</comment>
<evidence type="ECO:0000259" key="9">
    <source>
        <dbReference type="PROSITE" id="PS50893"/>
    </source>
</evidence>
<protein>
    <submittedName>
        <fullName evidence="10">ABC-2 type transporter</fullName>
    </submittedName>
</protein>
<comment type="subcellular location">
    <subcellularLocation>
        <location evidence="1">Membrane</location>
        <topology evidence="1">Multi-pass membrane protein</topology>
    </subcellularLocation>
</comment>
<dbReference type="GO" id="GO:0016020">
    <property type="term" value="C:membrane"/>
    <property type="evidence" value="ECO:0007669"/>
    <property type="project" value="UniProtKB-SubCell"/>
</dbReference>
<feature type="region of interest" description="Disordered" evidence="8">
    <location>
        <begin position="23"/>
        <end position="42"/>
    </location>
</feature>
<keyword evidence="6" id="KW-1133">Transmembrane helix</keyword>
<keyword evidence="7" id="KW-0472">Membrane</keyword>
<keyword evidence="3" id="KW-0812">Transmembrane</keyword>
<evidence type="ECO:0000256" key="7">
    <source>
        <dbReference type="ARBA" id="ARBA00023136"/>
    </source>
</evidence>
<dbReference type="AlphaFoldDB" id="A0ABD3FPA0"/>
<dbReference type="Proteomes" id="UP001632037">
    <property type="component" value="Unassembled WGS sequence"/>
</dbReference>
<dbReference type="InterPro" id="IPR027417">
    <property type="entry name" value="P-loop_NTPase"/>
</dbReference>
<keyword evidence="5" id="KW-0067">ATP-binding</keyword>
<sequence length="286" mass="31537">MEFIIGSHFPICPSVFSHGNKQRDRRNIPFHPGGISSSQQSAHLEVATVHSRVANVTLKVTTTKSNKAKKKEEKVIINDVNGSARPGRLLVMMGPSGAGKSSLLDCISGRKDARSGLEGSITVNGQPWTKQLRQQTSYVVQDDLFYETITVREHLLFQAQLRMGKKASLQECDNRVDEVMEELGLVKCRDTLIGGASLRGISGGERKRLSFATEILTDPSLLFVAEPTSGLDSFMAETVVRQLRDIARDGNRTVIATIHQPSSELFSLFDQLYLLSDGSCVRRTSF</sequence>
<evidence type="ECO:0000256" key="3">
    <source>
        <dbReference type="ARBA" id="ARBA00022692"/>
    </source>
</evidence>
<evidence type="ECO:0000256" key="4">
    <source>
        <dbReference type="ARBA" id="ARBA00022741"/>
    </source>
</evidence>
<dbReference type="SUPFAM" id="SSF52540">
    <property type="entry name" value="P-loop containing nucleoside triphosphate hydrolases"/>
    <property type="match status" value="1"/>
</dbReference>
<dbReference type="InterPro" id="IPR017871">
    <property type="entry name" value="ABC_transporter-like_CS"/>
</dbReference>
<evidence type="ECO:0000256" key="1">
    <source>
        <dbReference type="ARBA" id="ARBA00004141"/>
    </source>
</evidence>
<evidence type="ECO:0000256" key="2">
    <source>
        <dbReference type="ARBA" id="ARBA00022448"/>
    </source>
</evidence>
<dbReference type="GO" id="GO:0005524">
    <property type="term" value="F:ATP binding"/>
    <property type="evidence" value="ECO:0007669"/>
    <property type="project" value="UniProtKB-KW"/>
</dbReference>
<organism evidence="10 11">
    <name type="scientific">Phytophthora oleae</name>
    <dbReference type="NCBI Taxonomy" id="2107226"/>
    <lineage>
        <taxon>Eukaryota</taxon>
        <taxon>Sar</taxon>
        <taxon>Stramenopiles</taxon>
        <taxon>Oomycota</taxon>
        <taxon>Peronosporomycetes</taxon>
        <taxon>Peronosporales</taxon>
        <taxon>Peronosporaceae</taxon>
        <taxon>Phytophthora</taxon>
    </lineage>
</organism>
<dbReference type="InterPro" id="IPR003439">
    <property type="entry name" value="ABC_transporter-like_ATP-bd"/>
</dbReference>
<dbReference type="Pfam" id="PF00005">
    <property type="entry name" value="ABC_tran"/>
    <property type="match status" value="1"/>
</dbReference>
<evidence type="ECO:0000256" key="6">
    <source>
        <dbReference type="ARBA" id="ARBA00022989"/>
    </source>
</evidence>
<dbReference type="InterPro" id="IPR003593">
    <property type="entry name" value="AAA+_ATPase"/>
</dbReference>
<keyword evidence="4" id="KW-0547">Nucleotide-binding</keyword>
<feature type="domain" description="ABC transporter" evidence="9">
    <location>
        <begin position="51"/>
        <end position="286"/>
    </location>
</feature>
<evidence type="ECO:0000256" key="8">
    <source>
        <dbReference type="SAM" id="MobiDB-lite"/>
    </source>
</evidence>
<name>A0ABD3FPA0_9STRA</name>